<dbReference type="SMART" id="SM00320">
    <property type="entry name" value="WD40"/>
    <property type="match status" value="7"/>
</dbReference>
<proteinExistence type="predicted"/>
<dbReference type="Gene3D" id="2.130.10.10">
    <property type="entry name" value="YVTN repeat-like/Quinoprotein amine dehydrogenase"/>
    <property type="match status" value="1"/>
</dbReference>
<dbReference type="PROSITE" id="PS50294">
    <property type="entry name" value="WD_REPEATS_REGION"/>
    <property type="match status" value="4"/>
</dbReference>
<evidence type="ECO:0000256" key="2">
    <source>
        <dbReference type="ARBA" id="ARBA00022737"/>
    </source>
</evidence>
<comment type="caution">
    <text evidence="5">The sequence shown here is derived from an EMBL/GenBank/DDBJ whole genome shotgun (WGS) entry which is preliminary data.</text>
</comment>
<keyword evidence="2" id="KW-0677">Repeat</keyword>
<gene>
    <name evidence="5" type="ORF">D9758_007594</name>
</gene>
<dbReference type="InterPro" id="IPR015943">
    <property type="entry name" value="WD40/YVTN_repeat-like_dom_sf"/>
</dbReference>
<dbReference type="PROSITE" id="PS50082">
    <property type="entry name" value="WD_REPEATS_2"/>
    <property type="match status" value="7"/>
</dbReference>
<dbReference type="PANTHER" id="PTHR22847:SF637">
    <property type="entry name" value="WD REPEAT DOMAIN 5B"/>
    <property type="match status" value="1"/>
</dbReference>
<dbReference type="InterPro" id="IPR020472">
    <property type="entry name" value="WD40_PAC1"/>
</dbReference>
<dbReference type="CDD" id="cd00200">
    <property type="entry name" value="WD40"/>
    <property type="match status" value="1"/>
</dbReference>
<dbReference type="GO" id="GO:0048188">
    <property type="term" value="C:Set1C/COMPASS complex"/>
    <property type="evidence" value="ECO:0007669"/>
    <property type="project" value="TreeGrafter"/>
</dbReference>
<reference evidence="5 6" key="1">
    <citation type="journal article" date="2020" name="ISME J.">
        <title>Uncovering the hidden diversity of litter-decomposition mechanisms in mushroom-forming fungi.</title>
        <authorList>
            <person name="Floudas D."/>
            <person name="Bentzer J."/>
            <person name="Ahren D."/>
            <person name="Johansson T."/>
            <person name="Persson P."/>
            <person name="Tunlid A."/>
        </authorList>
    </citation>
    <scope>NUCLEOTIDE SEQUENCE [LARGE SCALE GENOMIC DNA]</scope>
    <source>
        <strain evidence="5 6">CBS 291.85</strain>
    </source>
</reference>
<feature type="repeat" description="WD" evidence="3">
    <location>
        <begin position="62"/>
        <end position="103"/>
    </location>
</feature>
<dbReference type="OrthoDB" id="674604at2759"/>
<feature type="region of interest" description="Disordered" evidence="4">
    <location>
        <begin position="1"/>
        <end position="53"/>
    </location>
</feature>
<dbReference type="PROSITE" id="PS00678">
    <property type="entry name" value="WD_REPEATS_1"/>
    <property type="match status" value="3"/>
</dbReference>
<dbReference type="InterPro" id="IPR036322">
    <property type="entry name" value="WD40_repeat_dom_sf"/>
</dbReference>
<organism evidence="5 6">
    <name type="scientific">Tetrapyrgos nigripes</name>
    <dbReference type="NCBI Taxonomy" id="182062"/>
    <lineage>
        <taxon>Eukaryota</taxon>
        <taxon>Fungi</taxon>
        <taxon>Dikarya</taxon>
        <taxon>Basidiomycota</taxon>
        <taxon>Agaricomycotina</taxon>
        <taxon>Agaricomycetes</taxon>
        <taxon>Agaricomycetidae</taxon>
        <taxon>Agaricales</taxon>
        <taxon>Marasmiineae</taxon>
        <taxon>Marasmiaceae</taxon>
        <taxon>Tetrapyrgos</taxon>
    </lineage>
</organism>
<feature type="repeat" description="WD" evidence="3">
    <location>
        <begin position="333"/>
        <end position="358"/>
    </location>
</feature>
<sequence>MDPLAGMDDSSTDDDNTSQTTEDDPQVPEHDPPPPPAQPAPPPSSQQPSRVQRPNYQLQHTLIGHTKSISAVKFSPDGTLLASCGAENTVKIWSPFTGELVRNLTGHTEGLSDIAWSTDSVYLASASDDKTIRIWEVDTGVTQKTLKGHSKWVFCLNYNHNSTLLVSGACDGDIRIWDTKKGGVLIHTINRRCLKTLHAHIDYVTAVHFNRDSSLIVSCSLDGQIQIWNTTNGQCLKTIVEGHDAIWYVVSRCFFESPVDLTTSPRPRISAFLIAQTYSQHVQFSPNSKYILSTAHDSAIRLWDYQTTRCLKTYTGHVNKKYCICACFSVTGGKWIVAGSEDHKVWLWDLQTREVVQVLEGHSDVVVAVATHPSKNMIASGSIDSDLAIRIWEDRTGTERG</sequence>
<evidence type="ECO:0000256" key="4">
    <source>
        <dbReference type="SAM" id="MobiDB-lite"/>
    </source>
</evidence>
<feature type="compositionally biased region" description="Acidic residues" evidence="4">
    <location>
        <begin position="10"/>
        <end position="26"/>
    </location>
</feature>
<keyword evidence="1 3" id="KW-0853">WD repeat</keyword>
<dbReference type="Proteomes" id="UP000559256">
    <property type="component" value="Unassembled WGS sequence"/>
</dbReference>
<feature type="repeat" description="WD" evidence="3">
    <location>
        <begin position="146"/>
        <end position="187"/>
    </location>
</feature>
<dbReference type="PIRSF" id="PIRSF002394">
    <property type="entry name" value="GN-bd_beta"/>
    <property type="match status" value="1"/>
</dbReference>
<feature type="repeat" description="WD" evidence="3">
    <location>
        <begin position="359"/>
        <end position="389"/>
    </location>
</feature>
<evidence type="ECO:0000256" key="3">
    <source>
        <dbReference type="PROSITE-ProRule" id="PRU00221"/>
    </source>
</evidence>
<dbReference type="PRINTS" id="PR00320">
    <property type="entry name" value="GPROTEINBRPT"/>
</dbReference>
<dbReference type="EMBL" id="JAACJM010000045">
    <property type="protein sequence ID" value="KAF5360015.1"/>
    <property type="molecule type" value="Genomic_DNA"/>
</dbReference>
<accession>A0A8H5G854</accession>
<feature type="repeat" description="WD" evidence="3">
    <location>
        <begin position="197"/>
        <end position="238"/>
    </location>
</feature>
<dbReference type="InterPro" id="IPR019775">
    <property type="entry name" value="WD40_repeat_CS"/>
</dbReference>
<evidence type="ECO:0008006" key="7">
    <source>
        <dbReference type="Google" id="ProtNLM"/>
    </source>
</evidence>
<feature type="compositionally biased region" description="Pro residues" evidence="4">
    <location>
        <begin position="33"/>
        <end position="45"/>
    </location>
</feature>
<name>A0A8H5G854_9AGAR</name>
<protein>
    <recommendedName>
        <fullName evidence="7">WD40 repeat-like protein</fullName>
    </recommendedName>
</protein>
<feature type="repeat" description="WD" evidence="3">
    <location>
        <begin position="104"/>
        <end position="145"/>
    </location>
</feature>
<dbReference type="GO" id="GO:0042393">
    <property type="term" value="F:histone binding"/>
    <property type="evidence" value="ECO:0007669"/>
    <property type="project" value="TreeGrafter"/>
</dbReference>
<evidence type="ECO:0000256" key="1">
    <source>
        <dbReference type="ARBA" id="ARBA00022574"/>
    </source>
</evidence>
<evidence type="ECO:0000313" key="5">
    <source>
        <dbReference type="EMBL" id="KAF5360015.1"/>
    </source>
</evidence>
<dbReference type="FunFam" id="2.130.10.10:FF:000228">
    <property type="entry name" value="COMPASS-like H3K4 histone methylase component WDR5A"/>
    <property type="match status" value="1"/>
</dbReference>
<dbReference type="InterPro" id="IPR001680">
    <property type="entry name" value="WD40_rpt"/>
</dbReference>
<evidence type="ECO:0000313" key="6">
    <source>
        <dbReference type="Proteomes" id="UP000559256"/>
    </source>
</evidence>
<feature type="repeat" description="WD" evidence="3">
    <location>
        <begin position="282"/>
        <end position="313"/>
    </location>
</feature>
<dbReference type="Pfam" id="PF00400">
    <property type="entry name" value="WD40"/>
    <property type="match status" value="7"/>
</dbReference>
<keyword evidence="6" id="KW-1185">Reference proteome</keyword>
<dbReference type="SUPFAM" id="SSF50978">
    <property type="entry name" value="WD40 repeat-like"/>
    <property type="match status" value="1"/>
</dbReference>
<dbReference type="AlphaFoldDB" id="A0A8H5G854"/>
<dbReference type="PANTHER" id="PTHR22847">
    <property type="entry name" value="WD40 REPEAT PROTEIN"/>
    <property type="match status" value="1"/>
</dbReference>